<dbReference type="InterPro" id="IPR011032">
    <property type="entry name" value="GroES-like_sf"/>
</dbReference>
<dbReference type="InterPro" id="IPR050129">
    <property type="entry name" value="Zn_alcohol_dh"/>
</dbReference>
<reference evidence="6" key="1">
    <citation type="submission" date="2016-10" db="EMBL/GenBank/DDBJ databases">
        <authorList>
            <person name="Varghese N."/>
            <person name="Submissions S."/>
        </authorList>
    </citation>
    <scope>NUCLEOTIDE SEQUENCE [LARGE SCALE GENOMIC DNA]</scope>
    <source>
        <strain evidence="6">DSM 13327</strain>
    </source>
</reference>
<dbReference type="STRING" id="1123291.SAMN04490355_1006120"/>
<dbReference type="PANTHER" id="PTHR43401">
    <property type="entry name" value="L-THREONINE 3-DEHYDROGENASE"/>
    <property type="match status" value="1"/>
</dbReference>
<dbReference type="PANTHER" id="PTHR43401:SF2">
    <property type="entry name" value="L-THREONINE 3-DEHYDROGENASE"/>
    <property type="match status" value="1"/>
</dbReference>
<dbReference type="Gene3D" id="3.90.180.10">
    <property type="entry name" value="Medium-chain alcohol dehydrogenases, catalytic domain"/>
    <property type="match status" value="1"/>
</dbReference>
<dbReference type="InterPro" id="IPR013154">
    <property type="entry name" value="ADH-like_N"/>
</dbReference>
<dbReference type="RefSeq" id="WP_090933450.1">
    <property type="nucleotide sequence ID" value="NZ_FOTS01000006.1"/>
</dbReference>
<keyword evidence="1" id="KW-0479">Metal-binding</keyword>
<accession>A0A1I4I4T6</accession>
<keyword evidence="2" id="KW-0862">Zinc</keyword>
<name>A0A1I4I4T6_9FIRM</name>
<keyword evidence="3" id="KW-0560">Oxidoreductase</keyword>
<dbReference type="GO" id="GO:0046872">
    <property type="term" value="F:metal ion binding"/>
    <property type="evidence" value="ECO:0007669"/>
    <property type="project" value="UniProtKB-KW"/>
</dbReference>
<dbReference type="SMART" id="SM00829">
    <property type="entry name" value="PKS_ER"/>
    <property type="match status" value="1"/>
</dbReference>
<feature type="domain" description="Enoyl reductase (ER)" evidence="4">
    <location>
        <begin position="10"/>
        <end position="338"/>
    </location>
</feature>
<protein>
    <submittedName>
        <fullName evidence="5">2-desacetyl-2-hydroxyethyl bacteriochlorophyllide A dehydrogenase</fullName>
    </submittedName>
</protein>
<dbReference type="SUPFAM" id="SSF51735">
    <property type="entry name" value="NAD(P)-binding Rossmann-fold domains"/>
    <property type="match status" value="1"/>
</dbReference>
<dbReference type="EMBL" id="FOTS01000006">
    <property type="protein sequence ID" value="SFL49180.1"/>
    <property type="molecule type" value="Genomic_DNA"/>
</dbReference>
<sequence length="340" mass="36949">MRRMKAIYLQSPGDIKVEEVAYPQRGENEVLIKTRSLGICGSDIGAYMGTNPLVSYPRIIGHEAAGEVVAVPEGETELAIGDHVVIEPYVYCGECYPCQNDRTNCCENLTVRGVHIDGAMSEYFVHPRNLVHKVPKEIPWNLLAMVEPLTISMHAVKRSRVKAGEYVAITGSGPIGLLAAQYALTLNAIPIVVDPVEERLEFAKQLGVKYTVNPVKVDAINEIKTITNGRMAEVIIEASGNAAAVRSSIDYVSYAGRISLVGWPKSEISLPTALFTKKELDIVGSRNSFHAFPESVKLVGEHKVDVAAVITKTISFEDVPALVSDIAAHPGNYLKVVALL</sequence>
<evidence type="ECO:0000256" key="2">
    <source>
        <dbReference type="ARBA" id="ARBA00022833"/>
    </source>
</evidence>
<dbReference type="Gene3D" id="3.40.50.720">
    <property type="entry name" value="NAD(P)-binding Rossmann-like Domain"/>
    <property type="match status" value="1"/>
</dbReference>
<dbReference type="AlphaFoldDB" id="A0A1I4I4T6"/>
<evidence type="ECO:0000259" key="4">
    <source>
        <dbReference type="SMART" id="SM00829"/>
    </source>
</evidence>
<dbReference type="SUPFAM" id="SSF50129">
    <property type="entry name" value="GroES-like"/>
    <property type="match status" value="1"/>
</dbReference>
<dbReference type="InterPro" id="IPR013149">
    <property type="entry name" value="ADH-like_C"/>
</dbReference>
<gene>
    <name evidence="5" type="ORF">SAMN04490355_1006120</name>
</gene>
<organism evidence="5 6">
    <name type="scientific">Pelosinus propionicus DSM 13327</name>
    <dbReference type="NCBI Taxonomy" id="1123291"/>
    <lineage>
        <taxon>Bacteria</taxon>
        <taxon>Bacillati</taxon>
        <taxon>Bacillota</taxon>
        <taxon>Negativicutes</taxon>
        <taxon>Selenomonadales</taxon>
        <taxon>Sporomusaceae</taxon>
        <taxon>Pelosinus</taxon>
    </lineage>
</organism>
<dbReference type="Pfam" id="PF00107">
    <property type="entry name" value="ADH_zinc_N"/>
    <property type="match status" value="1"/>
</dbReference>
<dbReference type="Pfam" id="PF08240">
    <property type="entry name" value="ADH_N"/>
    <property type="match status" value="1"/>
</dbReference>
<evidence type="ECO:0000313" key="6">
    <source>
        <dbReference type="Proteomes" id="UP000199520"/>
    </source>
</evidence>
<dbReference type="GO" id="GO:0016491">
    <property type="term" value="F:oxidoreductase activity"/>
    <property type="evidence" value="ECO:0007669"/>
    <property type="project" value="UniProtKB-KW"/>
</dbReference>
<dbReference type="OrthoDB" id="1674659at2"/>
<evidence type="ECO:0000313" key="5">
    <source>
        <dbReference type="EMBL" id="SFL49180.1"/>
    </source>
</evidence>
<dbReference type="InterPro" id="IPR020843">
    <property type="entry name" value="ER"/>
</dbReference>
<keyword evidence="6" id="KW-1185">Reference proteome</keyword>
<dbReference type="InterPro" id="IPR036291">
    <property type="entry name" value="NAD(P)-bd_dom_sf"/>
</dbReference>
<dbReference type="Proteomes" id="UP000199520">
    <property type="component" value="Unassembled WGS sequence"/>
</dbReference>
<proteinExistence type="predicted"/>
<evidence type="ECO:0000256" key="3">
    <source>
        <dbReference type="ARBA" id="ARBA00023002"/>
    </source>
</evidence>
<evidence type="ECO:0000256" key="1">
    <source>
        <dbReference type="ARBA" id="ARBA00022723"/>
    </source>
</evidence>
<dbReference type="CDD" id="cd08261">
    <property type="entry name" value="Zn_ADH7"/>
    <property type="match status" value="1"/>
</dbReference>